<dbReference type="CDD" id="cd13653">
    <property type="entry name" value="PBP2_phosphate_like_1"/>
    <property type="match status" value="1"/>
</dbReference>
<evidence type="ECO:0000256" key="2">
    <source>
        <dbReference type="ARBA" id="ARBA00004193"/>
    </source>
</evidence>
<keyword evidence="10 12" id="KW-0564">Palmitate</keyword>
<feature type="chain" id="PRO_5039760266" description="Phosphate-binding protein" evidence="12">
    <location>
        <begin position="19"/>
        <end position="312"/>
    </location>
</feature>
<dbReference type="GO" id="GO:0005886">
    <property type="term" value="C:plasma membrane"/>
    <property type="evidence" value="ECO:0007669"/>
    <property type="project" value="UniProtKB-SubCell"/>
</dbReference>
<evidence type="ECO:0000256" key="11">
    <source>
        <dbReference type="ARBA" id="ARBA00023288"/>
    </source>
</evidence>
<feature type="domain" description="PBP" evidence="14">
    <location>
        <begin position="45"/>
        <end position="282"/>
    </location>
</feature>
<protein>
    <recommendedName>
        <fullName evidence="12">Phosphate-binding protein</fullName>
    </recommendedName>
</protein>
<accession>A0A3Q8SDJ0</accession>
<keyword evidence="16" id="KW-1185">Reference proteome</keyword>
<keyword evidence="5 12" id="KW-0813">Transport</keyword>
<gene>
    <name evidence="15" type="ORF">EIM92_19465</name>
</gene>
<dbReference type="Gene3D" id="3.40.190.10">
    <property type="entry name" value="Periplasmic binding protein-like II"/>
    <property type="match status" value="2"/>
</dbReference>
<dbReference type="InterPro" id="IPR050811">
    <property type="entry name" value="Phosphate_ABC_transporter"/>
</dbReference>
<dbReference type="Pfam" id="PF12849">
    <property type="entry name" value="PBP_like_2"/>
    <property type="match status" value="1"/>
</dbReference>
<evidence type="ECO:0000256" key="4">
    <source>
        <dbReference type="ARBA" id="ARBA00011529"/>
    </source>
</evidence>
<dbReference type="OrthoDB" id="9790048at2"/>
<keyword evidence="11 12" id="KW-0449">Lipoprotein</keyword>
<evidence type="ECO:0000256" key="8">
    <source>
        <dbReference type="ARBA" id="ARBA00022729"/>
    </source>
</evidence>
<evidence type="ECO:0000256" key="1">
    <source>
        <dbReference type="ARBA" id="ARBA00002841"/>
    </source>
</evidence>
<dbReference type="Proteomes" id="UP000273145">
    <property type="component" value="Chromosome"/>
</dbReference>
<dbReference type="SUPFAM" id="SSF53850">
    <property type="entry name" value="Periplasmic binding protein-like II"/>
    <property type="match status" value="1"/>
</dbReference>
<name>A0A3Q8SDJ0_9BACL</name>
<keyword evidence="7 12" id="KW-0592">Phosphate transport</keyword>
<dbReference type="AlphaFoldDB" id="A0A3Q8SDJ0"/>
<reference evidence="15 16" key="1">
    <citation type="submission" date="2018-11" db="EMBL/GenBank/DDBJ databases">
        <title>Genome sequencing of Paenibacillus lentus DSM25539(T).</title>
        <authorList>
            <person name="Kook J.-K."/>
            <person name="Park S.-N."/>
            <person name="Lim Y.K."/>
        </authorList>
    </citation>
    <scope>NUCLEOTIDE SEQUENCE [LARGE SCALE GENOMIC DNA]</scope>
    <source>
        <strain evidence="15 16">DSM 25539</strain>
    </source>
</reference>
<keyword evidence="6 12" id="KW-1003">Cell membrane</keyword>
<dbReference type="PANTHER" id="PTHR30570">
    <property type="entry name" value="PERIPLASMIC PHOSPHATE BINDING COMPONENT OF PHOSPHATE ABC TRANSPORTER"/>
    <property type="match status" value="1"/>
</dbReference>
<evidence type="ECO:0000256" key="9">
    <source>
        <dbReference type="ARBA" id="ARBA00023136"/>
    </source>
</evidence>
<evidence type="ECO:0000259" key="14">
    <source>
        <dbReference type="Pfam" id="PF12849"/>
    </source>
</evidence>
<dbReference type="GO" id="GO:0042301">
    <property type="term" value="F:phosphate ion binding"/>
    <property type="evidence" value="ECO:0007669"/>
    <property type="project" value="UniProtKB-UniRule"/>
</dbReference>
<dbReference type="KEGG" id="plen:EIM92_19465"/>
<dbReference type="PROSITE" id="PS51257">
    <property type="entry name" value="PROKAR_LIPOPROTEIN"/>
    <property type="match status" value="1"/>
</dbReference>
<comment type="subunit">
    <text evidence="4 12">The complex is composed of two ATP-binding proteins (PstB), two transmembrane proteins (PstC and PstA) and a solute-binding protein (PstS).</text>
</comment>
<proteinExistence type="inferred from homology"/>
<dbReference type="RefSeq" id="WP_125084241.1">
    <property type="nucleotide sequence ID" value="NZ_CP034248.1"/>
</dbReference>
<feature type="region of interest" description="Disordered" evidence="13">
    <location>
        <begin position="25"/>
        <end position="49"/>
    </location>
</feature>
<evidence type="ECO:0000256" key="12">
    <source>
        <dbReference type="RuleBase" id="RU367119"/>
    </source>
</evidence>
<dbReference type="EMBL" id="CP034248">
    <property type="protein sequence ID" value="AZK48076.1"/>
    <property type="molecule type" value="Genomic_DNA"/>
</dbReference>
<evidence type="ECO:0000256" key="3">
    <source>
        <dbReference type="ARBA" id="ARBA00008725"/>
    </source>
</evidence>
<evidence type="ECO:0000313" key="15">
    <source>
        <dbReference type="EMBL" id="AZK48076.1"/>
    </source>
</evidence>
<evidence type="ECO:0000256" key="10">
    <source>
        <dbReference type="ARBA" id="ARBA00023139"/>
    </source>
</evidence>
<sequence>MKKSLMLVLTLVLTFTLAACGQNNTTNSNGSADAPGTTNEGSGNEASSELSGSILAVGSSALQPLVDQASKKFMDQNPKVSIQVQGGGSGTGLTQVSGGQADIGNSDVFAEEKLDAAQAGELVSHQVAVVAMAAVINPEITVDNLTKDQLVGIFTGEITNWSEVGGQDQKIQIVNRPSSSGTRSTFEKYALGTKTGDLKGSIQEESSGNVKKLVKETPGAIGYLALSYLDGSIKSVNYEGVEANVENVANGSYPIWAYQHMYTKGEPNEVVKAFLDYMASDDVQNNDVVELGYIPVSSMQVSRDVDGNITNK</sequence>
<comment type="function">
    <text evidence="12">Involved in the system for phosphate transport across the cytoplasmic membrane.</text>
</comment>
<dbReference type="NCBIfam" id="TIGR02136">
    <property type="entry name" value="ptsS_2"/>
    <property type="match status" value="1"/>
</dbReference>
<feature type="signal peptide" evidence="12">
    <location>
        <begin position="1"/>
        <end position="18"/>
    </location>
</feature>
<evidence type="ECO:0000313" key="16">
    <source>
        <dbReference type="Proteomes" id="UP000273145"/>
    </source>
</evidence>
<dbReference type="PANTHER" id="PTHR30570:SF4">
    <property type="entry name" value="PHOSPHATE-BINDING PROTEIN PSTS 1"/>
    <property type="match status" value="1"/>
</dbReference>
<evidence type="ECO:0000256" key="6">
    <source>
        <dbReference type="ARBA" id="ARBA00022475"/>
    </source>
</evidence>
<evidence type="ECO:0000256" key="5">
    <source>
        <dbReference type="ARBA" id="ARBA00022448"/>
    </source>
</evidence>
<dbReference type="GO" id="GO:0006817">
    <property type="term" value="P:phosphate ion transport"/>
    <property type="evidence" value="ECO:0007669"/>
    <property type="project" value="UniProtKB-UniRule"/>
</dbReference>
<evidence type="ECO:0000256" key="13">
    <source>
        <dbReference type="SAM" id="MobiDB-lite"/>
    </source>
</evidence>
<comment type="similarity">
    <text evidence="3 12">Belongs to the PstS family.</text>
</comment>
<organism evidence="15 16">
    <name type="scientific">Paenibacillus lentus</name>
    <dbReference type="NCBI Taxonomy" id="1338368"/>
    <lineage>
        <taxon>Bacteria</taxon>
        <taxon>Bacillati</taxon>
        <taxon>Bacillota</taxon>
        <taxon>Bacilli</taxon>
        <taxon>Bacillales</taxon>
        <taxon>Paenibacillaceae</taxon>
        <taxon>Paenibacillus</taxon>
    </lineage>
</organism>
<comment type="function">
    <text evidence="1">Part of the ABC transporter complex PstSACB involved in phosphate import.</text>
</comment>
<comment type="subcellular location">
    <subcellularLocation>
        <location evidence="2 12">Cell membrane</location>
        <topology evidence="2 12">Lipid-anchor</topology>
    </subcellularLocation>
</comment>
<keyword evidence="9" id="KW-0472">Membrane</keyword>
<dbReference type="InterPro" id="IPR024370">
    <property type="entry name" value="PBP_domain"/>
</dbReference>
<dbReference type="InterPro" id="IPR011862">
    <property type="entry name" value="Phos-bd"/>
</dbReference>
<evidence type="ECO:0000256" key="7">
    <source>
        <dbReference type="ARBA" id="ARBA00022592"/>
    </source>
</evidence>
<keyword evidence="8 12" id="KW-0732">Signal</keyword>